<dbReference type="EMBL" id="BARS01021132">
    <property type="protein sequence ID" value="GAG13793.1"/>
    <property type="molecule type" value="Genomic_DNA"/>
</dbReference>
<evidence type="ECO:0000313" key="1">
    <source>
        <dbReference type="EMBL" id="GAG13793.1"/>
    </source>
</evidence>
<sequence length="58" mass="6716">MPQNDIPFSREELQSIVRRARVLIETVGVNPVWKKVYENLELSVSTLDAFIARTELKD</sequence>
<gene>
    <name evidence="1" type="ORF">S01H1_33992</name>
</gene>
<dbReference type="AlphaFoldDB" id="X0VMT6"/>
<accession>X0VMT6</accession>
<reference evidence="1" key="1">
    <citation type="journal article" date="2014" name="Front. Microbiol.">
        <title>High frequency of phylogenetically diverse reductive dehalogenase-homologous genes in deep subseafloor sedimentary metagenomes.</title>
        <authorList>
            <person name="Kawai M."/>
            <person name="Futagami T."/>
            <person name="Toyoda A."/>
            <person name="Takaki Y."/>
            <person name="Nishi S."/>
            <person name="Hori S."/>
            <person name="Arai W."/>
            <person name="Tsubouchi T."/>
            <person name="Morono Y."/>
            <person name="Uchiyama I."/>
            <person name="Ito T."/>
            <person name="Fujiyama A."/>
            <person name="Inagaki F."/>
            <person name="Takami H."/>
        </authorList>
    </citation>
    <scope>NUCLEOTIDE SEQUENCE</scope>
    <source>
        <strain evidence="1">Expedition CK06-06</strain>
    </source>
</reference>
<name>X0VMT6_9ZZZZ</name>
<protein>
    <submittedName>
        <fullName evidence="1">Uncharacterized protein</fullName>
    </submittedName>
</protein>
<comment type="caution">
    <text evidence="1">The sequence shown here is derived from an EMBL/GenBank/DDBJ whole genome shotgun (WGS) entry which is preliminary data.</text>
</comment>
<proteinExistence type="predicted"/>
<organism evidence="1">
    <name type="scientific">marine sediment metagenome</name>
    <dbReference type="NCBI Taxonomy" id="412755"/>
    <lineage>
        <taxon>unclassified sequences</taxon>
        <taxon>metagenomes</taxon>
        <taxon>ecological metagenomes</taxon>
    </lineage>
</organism>